<dbReference type="EMBL" id="MWML01000117">
    <property type="protein sequence ID" value="TCG06274.1"/>
    <property type="molecule type" value="Genomic_DNA"/>
</dbReference>
<dbReference type="AlphaFoldDB" id="A0A4R0X894"/>
<proteinExistence type="predicted"/>
<reference evidence="1 2" key="1">
    <citation type="submission" date="2017-02" db="EMBL/GenBank/DDBJ databases">
        <title>Paraburkholderia sophoroidis sp. nov. and Paraburkholderia steynii sp. nov. rhizobial symbionts of the fynbos legume Hypocalyptus sophoroides.</title>
        <authorList>
            <person name="Steenkamp E.T."/>
            <person name="Beukes C.W."/>
            <person name="Van Zyl E."/>
            <person name="Avontuur J."/>
            <person name="Chan W.Y."/>
            <person name="Hassen A."/>
            <person name="Palmer M."/>
            <person name="Mthombeni L."/>
            <person name="Phalane F."/>
            <person name="Sereme K."/>
            <person name="Venter S.N."/>
        </authorList>
    </citation>
    <scope>NUCLEOTIDE SEQUENCE [LARGE SCALE GENOMIC DNA]</scope>
    <source>
        <strain evidence="1 2">HC1.1ba</strain>
    </source>
</reference>
<sequence>MLTTKPGKPVDGYRCPTSDWTGPRDVSLRLAVWAIGGFDPDPRHARGDYFLSTPALRCAKSSLSRGIQRLMERGLLTYAAKWTLGLGNDYLLTEDGIESGTAYEDSPLFLKVALQAFGMVLPGPEIVNKCPSKYDTPEGVLGLRSIWMQSAAMEKLYNRRPSPNGFRAVKSVECQPKTVTVDGGADRRRCQPIVETVDEVAPHYFVNQ</sequence>
<evidence type="ECO:0000313" key="1">
    <source>
        <dbReference type="EMBL" id="TCG06274.1"/>
    </source>
</evidence>
<keyword evidence="2" id="KW-1185">Reference proteome</keyword>
<accession>A0A4R0X894</accession>
<evidence type="ECO:0000313" key="2">
    <source>
        <dbReference type="Proteomes" id="UP000294200"/>
    </source>
</evidence>
<gene>
    <name evidence="1" type="ORF">BZM27_27560</name>
</gene>
<protein>
    <submittedName>
        <fullName evidence="1">Uncharacterized protein</fullName>
    </submittedName>
</protein>
<name>A0A4R0X894_9BURK</name>
<dbReference type="Proteomes" id="UP000294200">
    <property type="component" value="Unassembled WGS sequence"/>
</dbReference>
<organism evidence="1 2">
    <name type="scientific">Paraburkholderia steynii</name>
    <dbReference type="NCBI Taxonomy" id="1245441"/>
    <lineage>
        <taxon>Bacteria</taxon>
        <taxon>Pseudomonadati</taxon>
        <taxon>Pseudomonadota</taxon>
        <taxon>Betaproteobacteria</taxon>
        <taxon>Burkholderiales</taxon>
        <taxon>Burkholderiaceae</taxon>
        <taxon>Paraburkholderia</taxon>
    </lineage>
</organism>
<comment type="caution">
    <text evidence="1">The sequence shown here is derived from an EMBL/GenBank/DDBJ whole genome shotgun (WGS) entry which is preliminary data.</text>
</comment>